<keyword evidence="7 10" id="KW-0594">Phospholipid biosynthesis</keyword>
<keyword evidence="10" id="KW-0067">ATP-binding</keyword>
<evidence type="ECO:0000256" key="3">
    <source>
        <dbReference type="ARBA" id="ARBA00022516"/>
    </source>
</evidence>
<sequence length="541" mass="61875">MFRKIQSGSFKFNRIPVWSAVLKPKVDAGARFSMATVTKQSENDNKQLGHLQLIGKDGSKNENDFINMVKQKLSFLNTKVYLRKGEIEILSNPSEFYSTLKDKISGAKKRVFMASLYLGKSESELISCISDSLRKNGNLKVYFMVDGLRGTRETPNQCSASLLAQLEKEFGDRVDIRLYRTPEFTGLKTLIPKRFNEGLGLQHMKIYGFDDEVILSGANLSNDYFTNRQDRYYVFKNKYLSEYYFKVHELISKVSYRVRYSNNEQKFEMKWPESNIAIEPMKNKHEFIKQCSGVFGTFLKGQPSMGNGHLINDFSQYPTIVYPVSQFTPLFHKHNDLSTEKPGILSILSCISNPMNKWTFTAGYFNMLPEIKERLLASPSVDGKVITASPYANGFFKSSGISKHLPDAYLYLSKRFLKDVHNYGKDNHIKLREWRYGTVNQPNGWSYHAKGLWISDHNNDSRPCLTIVGSSNYTRRAYSLDIETNAIVLTKDDELKTAMQAEVDNILKNTTEVTLDVFKNEEDRKISPGVKLATKILGGRL</sequence>
<dbReference type="PANTHER" id="PTHR12586">
    <property type="entry name" value="CDP-DIACYLGLYCEROL--SERINE O-PHOSPHATIDYLTRANSFERASE"/>
    <property type="match status" value="1"/>
</dbReference>
<dbReference type="CDD" id="cd09137">
    <property type="entry name" value="PLDc_PGS1_euk_2"/>
    <property type="match status" value="1"/>
</dbReference>
<dbReference type="EC" id="2.7.8.5" evidence="10"/>
<evidence type="ECO:0000256" key="9">
    <source>
        <dbReference type="ARBA" id="ARBA00048586"/>
    </source>
</evidence>
<keyword evidence="6 10" id="KW-0443">Lipid metabolism</keyword>
<keyword evidence="10" id="KW-0547">Nucleotide-binding</keyword>
<evidence type="ECO:0000256" key="6">
    <source>
        <dbReference type="ARBA" id="ARBA00023098"/>
    </source>
</evidence>
<evidence type="ECO:0000313" key="12">
    <source>
        <dbReference type="EMBL" id="QGN13756.1"/>
    </source>
</evidence>
<evidence type="ECO:0000259" key="11">
    <source>
        <dbReference type="PROSITE" id="PS50035"/>
    </source>
</evidence>
<dbReference type="PIRSF" id="PIRSF000850">
    <property type="entry name" value="Phospholipase_D_PSS"/>
    <property type="match status" value="1"/>
</dbReference>
<protein>
    <recommendedName>
        <fullName evidence="10">CDP-diacylglycerol--glycerol-3-phosphate 3-phosphatidyltransferase</fullName>
        <ecNumber evidence="10">2.7.8.5</ecNumber>
    </recommendedName>
</protein>
<dbReference type="PANTHER" id="PTHR12586:SF1">
    <property type="entry name" value="CDP-DIACYLGLYCEROL--GLYCEROL-3-PHOSPHATE 3-PHOSPHATIDYLTRANSFERASE, MITOCHONDRIAL"/>
    <property type="match status" value="1"/>
</dbReference>
<comment type="pathway">
    <text evidence="1 10">Phospholipid metabolism; phosphatidylglycerol biosynthesis; phosphatidylglycerol from CDP-diacylglycerol: step 1/2.</text>
</comment>
<evidence type="ECO:0000256" key="5">
    <source>
        <dbReference type="ARBA" id="ARBA00022737"/>
    </source>
</evidence>
<evidence type="ECO:0000256" key="4">
    <source>
        <dbReference type="ARBA" id="ARBA00022679"/>
    </source>
</evidence>
<keyword evidence="3 10" id="KW-0444">Lipid biosynthesis</keyword>
<proteinExistence type="inferred from homology"/>
<dbReference type="SMART" id="SM00155">
    <property type="entry name" value="PLDc"/>
    <property type="match status" value="2"/>
</dbReference>
<keyword evidence="8 10" id="KW-1208">Phospholipid metabolism</keyword>
<keyword evidence="4 10" id="KW-0808">Transferase</keyword>
<dbReference type="Pfam" id="PF00614">
    <property type="entry name" value="PLDc"/>
    <property type="match status" value="2"/>
</dbReference>
<accession>A0ABX6EQ51</accession>
<evidence type="ECO:0000256" key="2">
    <source>
        <dbReference type="ARBA" id="ARBA00010682"/>
    </source>
</evidence>
<dbReference type="EMBL" id="CP015054">
    <property type="protein sequence ID" value="QGN13756.1"/>
    <property type="molecule type" value="Genomic_DNA"/>
</dbReference>
<name>A0ABX6EQ51_KLUMA</name>
<comment type="catalytic activity">
    <reaction evidence="9 10">
        <text>a CDP-1,2-diacyl-sn-glycerol + sn-glycerol 3-phosphate = a 1,2-diacyl-sn-glycero-3-phospho-(1'-sn-glycero-3'-phosphate) + CMP + H(+)</text>
        <dbReference type="Rhea" id="RHEA:12593"/>
        <dbReference type="ChEBI" id="CHEBI:15378"/>
        <dbReference type="ChEBI" id="CHEBI:57597"/>
        <dbReference type="ChEBI" id="CHEBI:58332"/>
        <dbReference type="ChEBI" id="CHEBI:60110"/>
        <dbReference type="ChEBI" id="CHEBI:60377"/>
        <dbReference type="EC" id="2.7.8.5"/>
    </reaction>
</comment>
<evidence type="ECO:0000256" key="8">
    <source>
        <dbReference type="ARBA" id="ARBA00023264"/>
    </source>
</evidence>
<dbReference type="SUPFAM" id="SSF56024">
    <property type="entry name" value="Phospholipase D/nuclease"/>
    <property type="match status" value="2"/>
</dbReference>
<organism evidence="12 13">
    <name type="scientific">Kluyveromyces marxianus</name>
    <name type="common">Yeast</name>
    <name type="synonym">Candida kefyr</name>
    <dbReference type="NCBI Taxonomy" id="4911"/>
    <lineage>
        <taxon>Eukaryota</taxon>
        <taxon>Fungi</taxon>
        <taxon>Dikarya</taxon>
        <taxon>Ascomycota</taxon>
        <taxon>Saccharomycotina</taxon>
        <taxon>Saccharomycetes</taxon>
        <taxon>Saccharomycetales</taxon>
        <taxon>Saccharomycetaceae</taxon>
        <taxon>Kluyveromyces</taxon>
    </lineage>
</organism>
<comment type="subcellular location">
    <subcellularLocation>
        <location evidence="10">Mitochondrion</location>
    </subcellularLocation>
</comment>
<keyword evidence="10" id="KW-0496">Mitochondrion</keyword>
<evidence type="ECO:0000256" key="10">
    <source>
        <dbReference type="RuleBase" id="RU365024"/>
    </source>
</evidence>
<dbReference type="PROSITE" id="PS50035">
    <property type="entry name" value="PLD"/>
    <property type="match status" value="1"/>
</dbReference>
<reference evidence="12 13" key="1">
    <citation type="submission" date="2016-03" db="EMBL/GenBank/DDBJ databases">
        <title>How can Kluyveromyces marxianus grow so fast - potential evolutionary course in Saccharomyces Complex revealed by comparative genomics.</title>
        <authorList>
            <person name="Mo W."/>
            <person name="Lu W."/>
            <person name="Yang X."/>
            <person name="Qi J."/>
            <person name="Lv H."/>
        </authorList>
    </citation>
    <scope>NUCLEOTIDE SEQUENCE [LARGE SCALE GENOMIC DNA]</scope>
    <source>
        <strain evidence="12 13">FIM1</strain>
    </source>
</reference>
<dbReference type="Proteomes" id="UP000422736">
    <property type="component" value="Chromosome 1"/>
</dbReference>
<keyword evidence="5" id="KW-0677">Repeat</keyword>
<comment type="function">
    <text evidence="10">Functions in the biosynthesis of the anionic phospholipids phosphatidylglycerol and cardiolipin.</text>
</comment>
<comment type="similarity">
    <text evidence="2 10">Belongs to the CDP-alcohol phosphatidyltransferase class-II family.</text>
</comment>
<evidence type="ECO:0000313" key="13">
    <source>
        <dbReference type="Proteomes" id="UP000422736"/>
    </source>
</evidence>
<dbReference type="InterPro" id="IPR001736">
    <property type="entry name" value="PLipase_D/transphosphatidylase"/>
</dbReference>
<dbReference type="CDD" id="cd09135">
    <property type="entry name" value="PLDc_PGS1_euk_1"/>
    <property type="match status" value="1"/>
</dbReference>
<dbReference type="InterPro" id="IPR016270">
    <property type="entry name" value="PGS1"/>
</dbReference>
<feature type="domain" description="PLD phosphodiesterase" evidence="11">
    <location>
        <begin position="198"/>
        <end position="224"/>
    </location>
</feature>
<keyword evidence="13" id="KW-1185">Reference proteome</keyword>
<dbReference type="Gene3D" id="3.30.870.10">
    <property type="entry name" value="Endonuclease Chain A"/>
    <property type="match status" value="2"/>
</dbReference>
<evidence type="ECO:0000256" key="7">
    <source>
        <dbReference type="ARBA" id="ARBA00023209"/>
    </source>
</evidence>
<gene>
    <name evidence="12" type="primary">PGS1</name>
    <name evidence="12" type="ORF">FIM1_401</name>
</gene>
<evidence type="ECO:0000256" key="1">
    <source>
        <dbReference type="ARBA" id="ARBA00005042"/>
    </source>
</evidence>